<accession>A0A9P6QI71</accession>
<reference evidence="2" key="1">
    <citation type="journal article" date="2020" name="Fungal Divers.">
        <title>Resolving the Mortierellaceae phylogeny through synthesis of multi-gene phylogenetics and phylogenomics.</title>
        <authorList>
            <person name="Vandepol N."/>
            <person name="Liber J."/>
            <person name="Desiro A."/>
            <person name="Na H."/>
            <person name="Kennedy M."/>
            <person name="Barry K."/>
            <person name="Grigoriev I.V."/>
            <person name="Miller A.N."/>
            <person name="O'Donnell K."/>
            <person name="Stajich J.E."/>
            <person name="Bonito G."/>
        </authorList>
    </citation>
    <scope>NUCLEOTIDE SEQUENCE</scope>
    <source>
        <strain evidence="2">KOD948</strain>
    </source>
</reference>
<evidence type="ECO:0000256" key="1">
    <source>
        <dbReference type="SAM" id="Phobius"/>
    </source>
</evidence>
<gene>
    <name evidence="2" type="ORF">BG011_001200</name>
</gene>
<evidence type="ECO:0000313" key="2">
    <source>
        <dbReference type="EMBL" id="KAG0266741.1"/>
    </source>
</evidence>
<feature type="transmembrane region" description="Helical" evidence="1">
    <location>
        <begin position="155"/>
        <end position="176"/>
    </location>
</feature>
<evidence type="ECO:0000313" key="3">
    <source>
        <dbReference type="Proteomes" id="UP000726737"/>
    </source>
</evidence>
<keyword evidence="1" id="KW-0812">Transmembrane</keyword>
<proteinExistence type="predicted"/>
<dbReference type="OrthoDB" id="2344294at2759"/>
<feature type="transmembrane region" description="Helical" evidence="1">
    <location>
        <begin position="197"/>
        <end position="218"/>
    </location>
</feature>
<dbReference type="EMBL" id="JAAAJA010000013">
    <property type="protein sequence ID" value="KAG0266741.1"/>
    <property type="molecule type" value="Genomic_DNA"/>
</dbReference>
<keyword evidence="3" id="KW-1185">Reference proteome</keyword>
<keyword evidence="1" id="KW-1133">Transmembrane helix</keyword>
<organism evidence="2 3">
    <name type="scientific">Mortierella polycephala</name>
    <dbReference type="NCBI Taxonomy" id="41804"/>
    <lineage>
        <taxon>Eukaryota</taxon>
        <taxon>Fungi</taxon>
        <taxon>Fungi incertae sedis</taxon>
        <taxon>Mucoromycota</taxon>
        <taxon>Mortierellomycotina</taxon>
        <taxon>Mortierellomycetes</taxon>
        <taxon>Mortierellales</taxon>
        <taxon>Mortierellaceae</taxon>
        <taxon>Mortierella</taxon>
    </lineage>
</organism>
<dbReference type="Proteomes" id="UP000726737">
    <property type="component" value="Unassembled WGS sequence"/>
</dbReference>
<sequence length="290" mass="32932">MDIDDFEDEMILDEEDLITPSLTGEELMEEGARFAGGRTPNVRVVDKNFFNEHSATVLNMACYFTTNKNTIQEIVSAKVIRVCQEGLVIEGRTDRGDCFDVSVAFPNPIHSLIAVKDTFMHLGKIAETGTPRSKRPHRRQIPGQPPGLGVYWPNWNPFLIALAAGVISFFYIYFFPDTRIPPFRWTKSIVGMDKIRFCVHFAIGLHSFQTITALYLMKRVAKCEFTLKQTLIWSGCVQLFGIGSMLKLLPIVYYSKFVNDGYENGQTVLEHNDHGEQGHEREALLRYAVV</sequence>
<dbReference type="AlphaFoldDB" id="A0A9P6QI71"/>
<protein>
    <submittedName>
        <fullName evidence="2">Uncharacterized protein</fullName>
    </submittedName>
</protein>
<keyword evidence="1" id="KW-0472">Membrane</keyword>
<comment type="caution">
    <text evidence="2">The sequence shown here is derived from an EMBL/GenBank/DDBJ whole genome shotgun (WGS) entry which is preliminary data.</text>
</comment>
<name>A0A9P6QI71_9FUNG</name>
<feature type="transmembrane region" description="Helical" evidence="1">
    <location>
        <begin position="230"/>
        <end position="249"/>
    </location>
</feature>